<proteinExistence type="predicted"/>
<evidence type="ECO:0000313" key="2">
    <source>
        <dbReference type="EMBL" id="RLJ35412.1"/>
    </source>
</evidence>
<dbReference type="AlphaFoldDB" id="A0A497UX83"/>
<organism evidence="2 4">
    <name type="scientific">Flavobacterium lindanitolerans</name>
    <dbReference type="NCBI Taxonomy" id="428988"/>
    <lineage>
        <taxon>Bacteria</taxon>
        <taxon>Pseudomonadati</taxon>
        <taxon>Bacteroidota</taxon>
        <taxon>Flavobacteriia</taxon>
        <taxon>Flavobacteriales</taxon>
        <taxon>Flavobacteriaceae</taxon>
        <taxon>Flavobacterium</taxon>
    </lineage>
</organism>
<reference evidence="1 3" key="1">
    <citation type="submission" date="2017-12" db="EMBL/GenBank/DDBJ databases">
        <title>Genomic Encyclopedia of Type Strains, Phase III (KMG-III): the genomes of soil and plant-associated and newly described type strains.</title>
        <authorList>
            <person name="Whitman W."/>
        </authorList>
    </citation>
    <scope>NUCLEOTIDE SEQUENCE [LARGE SCALE GENOMIC DNA]</scope>
    <source>
        <strain evidence="1 3">IP-10</strain>
    </source>
</reference>
<dbReference type="InterPro" id="IPR018697">
    <property type="entry name" value="DUF2199"/>
</dbReference>
<gene>
    <name evidence="1" type="ORF">B0G92_0715</name>
    <name evidence="2" type="ORF">CLV50_0791</name>
</gene>
<name>A0A497UX83_9FLAO</name>
<protein>
    <recommendedName>
        <fullName evidence="5">DUF2199 domain-containing protein</fullName>
    </recommendedName>
</protein>
<sequence length="192" mass="22693">MDKMNGPIKYTCECCGDIHENWPALTFISPDNYDFLSADDKKNIAELKSDTCIIIHPNQTDRFIRCTLTQHVNDHCEGLEYGLWVSLSEKSFQDYMENFDNDNHEVQYFGWLCNDIPEYKFPESIPTTVVTKKGNQRPEIFPHESFDHPFVKDYYNGISKKEAESRIKMMLQKTKDNKLALTSKKAWWKFWR</sequence>
<dbReference type="Proteomes" id="UP000233767">
    <property type="component" value="Unassembled WGS sequence"/>
</dbReference>
<evidence type="ECO:0000313" key="3">
    <source>
        <dbReference type="Proteomes" id="UP000233767"/>
    </source>
</evidence>
<dbReference type="EMBL" id="PJND01000007">
    <property type="protein sequence ID" value="PKW29086.1"/>
    <property type="molecule type" value="Genomic_DNA"/>
</dbReference>
<dbReference type="RefSeq" id="WP_245867680.1">
    <property type="nucleotide sequence ID" value="NZ_PJND01000007.1"/>
</dbReference>
<keyword evidence="3" id="KW-1185">Reference proteome</keyword>
<evidence type="ECO:0000313" key="4">
    <source>
        <dbReference type="Proteomes" id="UP000275027"/>
    </source>
</evidence>
<dbReference type="Proteomes" id="UP000275027">
    <property type="component" value="Unassembled WGS sequence"/>
</dbReference>
<reference evidence="2 4" key="2">
    <citation type="submission" date="2018-10" db="EMBL/GenBank/DDBJ databases">
        <title>Genomic Encyclopedia of Archaeal and Bacterial Type Strains, Phase II (KMG-II): from individual species to whole genera.</title>
        <authorList>
            <person name="Goeker M."/>
        </authorList>
    </citation>
    <scope>NUCLEOTIDE SEQUENCE [LARGE SCALE GENOMIC DNA]</scope>
    <source>
        <strain evidence="2 4">DSM 21886</strain>
    </source>
</reference>
<comment type="caution">
    <text evidence="2">The sequence shown here is derived from an EMBL/GenBank/DDBJ whole genome shotgun (WGS) entry which is preliminary data.</text>
</comment>
<evidence type="ECO:0000313" key="1">
    <source>
        <dbReference type="EMBL" id="PKW29086.1"/>
    </source>
</evidence>
<accession>A0A497UX83</accession>
<dbReference type="Pfam" id="PF09965">
    <property type="entry name" value="DUF2199"/>
    <property type="match status" value="1"/>
</dbReference>
<dbReference type="EMBL" id="RCCB01000010">
    <property type="protein sequence ID" value="RLJ35412.1"/>
    <property type="molecule type" value="Genomic_DNA"/>
</dbReference>
<evidence type="ECO:0008006" key="5">
    <source>
        <dbReference type="Google" id="ProtNLM"/>
    </source>
</evidence>